<dbReference type="EMBL" id="JARAWC010000077">
    <property type="protein sequence ID" value="MDX2967001.1"/>
    <property type="molecule type" value="Genomic_DNA"/>
</dbReference>
<dbReference type="EMBL" id="JARAWP010000001">
    <property type="protein sequence ID" value="MDX3016281.1"/>
    <property type="molecule type" value="Genomic_DNA"/>
</dbReference>
<dbReference type="GeneID" id="69804666"/>
<reference evidence="1 3" key="1">
    <citation type="journal article" date="2023" name="Microb. Genom.">
        <title>Mesoterricola silvestris gen. nov., sp. nov., Mesoterricola sediminis sp. nov., Geothrix oryzae sp. nov., Geothrix edaphica sp. nov., Geothrix rubra sp. nov., and Geothrix limicola sp. nov., six novel members of Acidobacteriota isolated from soils.</title>
        <authorList>
            <person name="Weisberg A.J."/>
            <person name="Pearce E."/>
            <person name="Kramer C.G."/>
            <person name="Chang J.H."/>
            <person name="Clarke C.R."/>
        </authorList>
    </citation>
    <scope>NUCLEOTIDE SEQUENCE</scope>
    <source>
        <strain evidence="2 3">NB05-1H</strain>
        <strain evidence="1">NRRL_B-16521</strain>
    </source>
</reference>
<gene>
    <name evidence="1" type="ORF">PV399_46005</name>
    <name evidence="2" type="ORF">PV666_00050</name>
</gene>
<dbReference type="Proteomes" id="UP001272987">
    <property type="component" value="Unassembled WGS sequence"/>
</dbReference>
<evidence type="ECO:0000313" key="4">
    <source>
        <dbReference type="Proteomes" id="UP001282288"/>
    </source>
</evidence>
<protein>
    <submittedName>
        <fullName evidence="1">Uncharacterized protein</fullName>
    </submittedName>
</protein>
<evidence type="ECO:0000313" key="3">
    <source>
        <dbReference type="Proteomes" id="UP001272987"/>
    </source>
</evidence>
<comment type="caution">
    <text evidence="1">The sequence shown here is derived from an EMBL/GenBank/DDBJ whole genome shotgun (WGS) entry which is preliminary data.</text>
</comment>
<name>A0AAP6BLI6_9ACTN</name>
<keyword evidence="3" id="KW-1185">Reference proteome</keyword>
<dbReference type="AlphaFoldDB" id="A0AAP6BLI6"/>
<evidence type="ECO:0000313" key="2">
    <source>
        <dbReference type="EMBL" id="MDX3016281.1"/>
    </source>
</evidence>
<accession>A0AAP6BLI6</accession>
<organism evidence="1 4">
    <name type="scientific">Streptomyces acidiscabies</name>
    <dbReference type="NCBI Taxonomy" id="42234"/>
    <lineage>
        <taxon>Bacteria</taxon>
        <taxon>Bacillati</taxon>
        <taxon>Actinomycetota</taxon>
        <taxon>Actinomycetes</taxon>
        <taxon>Kitasatosporales</taxon>
        <taxon>Streptomycetaceae</taxon>
        <taxon>Streptomyces</taxon>
    </lineage>
</organism>
<proteinExistence type="predicted"/>
<evidence type="ECO:0000313" key="1">
    <source>
        <dbReference type="EMBL" id="MDX2967001.1"/>
    </source>
</evidence>
<dbReference type="RefSeq" id="WP_141655532.1">
    <property type="nucleotide sequence ID" value="NZ_BCMK01000043.1"/>
</dbReference>
<sequence length="123" mass="14027">MKLLPVRDVLALLKANHEEPYDHAEFADGYVCCELAEGHDGDHADFLWDGFALDEGQWFLWGEEEFRFTVLRWCPASHEEGDACGLYDGHSLAHAWDVTDPTSDALLQDLLENPEKWGLPREL</sequence>
<dbReference type="Proteomes" id="UP001282288">
    <property type="component" value="Unassembled WGS sequence"/>
</dbReference>